<reference evidence="2" key="3">
    <citation type="submission" date="2023-06" db="EMBL/GenBank/DDBJ databases">
        <authorList>
            <person name="Sun Q."/>
            <person name="Zhou Y."/>
        </authorList>
    </citation>
    <scope>NUCLEOTIDE SEQUENCE</scope>
    <source>
        <strain evidence="2">CGMCC 1.10859</strain>
    </source>
</reference>
<proteinExistence type="predicted"/>
<keyword evidence="4" id="KW-1185">Reference proteome</keyword>
<keyword evidence="1" id="KW-0732">Signal</keyword>
<dbReference type="EMBL" id="FNOB01000005">
    <property type="protein sequence ID" value="SDW63088.1"/>
    <property type="molecule type" value="Genomic_DNA"/>
</dbReference>
<comment type="caution">
    <text evidence="2">The sequence shown here is derived from an EMBL/GenBank/DDBJ whole genome shotgun (WGS) entry which is preliminary data.</text>
</comment>
<dbReference type="Proteomes" id="UP000634647">
    <property type="component" value="Unassembled WGS sequence"/>
</dbReference>
<reference evidence="2" key="1">
    <citation type="journal article" date="2014" name="Int. J. Syst. Evol. Microbiol.">
        <title>Complete genome sequence of Corynebacterium casei LMG S-19264T (=DSM 44701T), isolated from a smear-ripened cheese.</title>
        <authorList>
            <consortium name="US DOE Joint Genome Institute (JGI-PGF)"/>
            <person name="Walter F."/>
            <person name="Albersmeier A."/>
            <person name="Kalinowski J."/>
            <person name="Ruckert C."/>
        </authorList>
    </citation>
    <scope>NUCLEOTIDE SEQUENCE</scope>
    <source>
        <strain evidence="2">CGMCC 1.10859</strain>
    </source>
</reference>
<organism evidence="2 5">
    <name type="scientific">Allgaiera indica</name>
    <dbReference type="NCBI Taxonomy" id="765699"/>
    <lineage>
        <taxon>Bacteria</taxon>
        <taxon>Pseudomonadati</taxon>
        <taxon>Pseudomonadota</taxon>
        <taxon>Alphaproteobacteria</taxon>
        <taxon>Rhodobacterales</taxon>
        <taxon>Paracoccaceae</taxon>
        <taxon>Allgaiera</taxon>
    </lineage>
</organism>
<dbReference type="AlphaFoldDB" id="A0AAN4UPP4"/>
<evidence type="ECO:0000313" key="2">
    <source>
        <dbReference type="EMBL" id="GHE00361.1"/>
    </source>
</evidence>
<feature type="signal peptide" evidence="1">
    <location>
        <begin position="1"/>
        <end position="21"/>
    </location>
</feature>
<evidence type="ECO:0000313" key="4">
    <source>
        <dbReference type="Proteomes" id="UP000199541"/>
    </source>
</evidence>
<name>A0AAN4UPP4_9RHOB</name>
<sequence length="135" mass="13929">MIRAAPTAVLAALLLAGAAGAAPPTYRCGLTQAPPGGAIAGPLVLRLDPDRGTAQVADPLTRFYAGGPVAARLARAGQGWRLSWRLDGVQRAGAAPRVLHYDARLRDGALAITARAGRAGTTYRARGQCWPQPAP</sequence>
<evidence type="ECO:0000256" key="1">
    <source>
        <dbReference type="SAM" id="SignalP"/>
    </source>
</evidence>
<protein>
    <submittedName>
        <fullName evidence="2">Uncharacterized protein</fullName>
    </submittedName>
</protein>
<evidence type="ECO:0000313" key="3">
    <source>
        <dbReference type="EMBL" id="SDW63088.1"/>
    </source>
</evidence>
<feature type="chain" id="PRO_5042840132" evidence="1">
    <location>
        <begin position="22"/>
        <end position="135"/>
    </location>
</feature>
<dbReference type="Proteomes" id="UP000199541">
    <property type="component" value="Unassembled WGS sequence"/>
</dbReference>
<gene>
    <name evidence="2" type="ORF">GCM10008024_11560</name>
    <name evidence="3" type="ORF">SAMN05444006_105157</name>
</gene>
<reference evidence="3 4" key="2">
    <citation type="submission" date="2016-10" db="EMBL/GenBank/DDBJ databases">
        <authorList>
            <person name="Varghese N."/>
            <person name="Submissions S."/>
        </authorList>
    </citation>
    <scope>NUCLEOTIDE SEQUENCE [LARGE SCALE GENOMIC DNA]</scope>
    <source>
        <strain evidence="3 4">DSM 24802</strain>
    </source>
</reference>
<dbReference type="EMBL" id="BNAB01000004">
    <property type="protein sequence ID" value="GHE00361.1"/>
    <property type="molecule type" value="Genomic_DNA"/>
</dbReference>
<evidence type="ECO:0000313" key="5">
    <source>
        <dbReference type="Proteomes" id="UP000634647"/>
    </source>
</evidence>
<dbReference type="RefSeq" id="WP_035843136.1">
    <property type="nucleotide sequence ID" value="NZ_BNAB01000004.1"/>
</dbReference>
<accession>A0AAN4UPP4</accession>